<comment type="similarity">
    <text evidence="1 2">Belongs to the phD/YefM antitoxin family.</text>
</comment>
<sequence length="88" mass="9703">MRTVSVSEAKNRLSELLRQVQAGEEVLILDRGVPVARLSPALGPSGLLRLERQGLLRRGKGRPNLESLPLPTPKESVLRALLEEREEG</sequence>
<dbReference type="NCBIfam" id="TIGR01552">
    <property type="entry name" value="phd_fam"/>
    <property type="match status" value="1"/>
</dbReference>
<evidence type="ECO:0000256" key="1">
    <source>
        <dbReference type="ARBA" id="ARBA00009981"/>
    </source>
</evidence>
<dbReference type="PANTHER" id="PTHR35377">
    <property type="entry name" value="ANTITOXIN VAPB49-RELATED-RELATED"/>
    <property type="match status" value="1"/>
</dbReference>
<dbReference type="Gene3D" id="3.40.1620.10">
    <property type="entry name" value="YefM-like domain"/>
    <property type="match status" value="1"/>
</dbReference>
<evidence type="ECO:0000313" key="3">
    <source>
        <dbReference type="EMBL" id="SDE50395.1"/>
    </source>
</evidence>
<gene>
    <name evidence="3" type="ORF">SAMN04488243_102136</name>
</gene>
<comment type="function">
    <text evidence="2">Antitoxin component of a type II toxin-antitoxin (TA) system.</text>
</comment>
<dbReference type="STRING" id="482827.SAMN04488243_102136"/>
<protein>
    <recommendedName>
        <fullName evidence="2">Antitoxin</fullName>
    </recommendedName>
</protein>
<dbReference type="InterPro" id="IPR036165">
    <property type="entry name" value="YefM-like_sf"/>
</dbReference>
<reference evidence="4" key="1">
    <citation type="submission" date="2016-10" db="EMBL/GenBank/DDBJ databases">
        <authorList>
            <person name="Varghese N."/>
            <person name="Submissions S."/>
        </authorList>
    </citation>
    <scope>NUCLEOTIDE SEQUENCE [LARGE SCALE GENOMIC DNA]</scope>
    <source>
        <strain evidence="4">CGMCC 1.6992</strain>
    </source>
</reference>
<dbReference type="SUPFAM" id="SSF143120">
    <property type="entry name" value="YefM-like"/>
    <property type="match status" value="1"/>
</dbReference>
<dbReference type="OrthoDB" id="2376460at2"/>
<dbReference type="InterPro" id="IPR051416">
    <property type="entry name" value="phD-YefM_TA_antitoxins"/>
</dbReference>
<dbReference type="RefSeq" id="WP_093005227.1">
    <property type="nucleotide sequence ID" value="NZ_FNBC01000002.1"/>
</dbReference>
<dbReference type="InterPro" id="IPR006442">
    <property type="entry name" value="Antitoxin_Phd/YefM"/>
</dbReference>
<dbReference type="Pfam" id="PF02604">
    <property type="entry name" value="PhdYeFM_antitox"/>
    <property type="match status" value="1"/>
</dbReference>
<accession>A0A1G7DHX2</accession>
<name>A0A1G7DHX2_9DEIN</name>
<dbReference type="EMBL" id="FNBC01000002">
    <property type="protein sequence ID" value="SDE50395.1"/>
    <property type="molecule type" value="Genomic_DNA"/>
</dbReference>
<proteinExistence type="inferred from homology"/>
<dbReference type="AlphaFoldDB" id="A0A1G7DHX2"/>
<keyword evidence="4" id="KW-1185">Reference proteome</keyword>
<evidence type="ECO:0000313" key="4">
    <source>
        <dbReference type="Proteomes" id="UP000199446"/>
    </source>
</evidence>
<evidence type="ECO:0000256" key="2">
    <source>
        <dbReference type="RuleBase" id="RU362080"/>
    </source>
</evidence>
<dbReference type="Proteomes" id="UP000199446">
    <property type="component" value="Unassembled WGS sequence"/>
</dbReference>
<organism evidence="3 4">
    <name type="scientific">Thermus arciformis</name>
    <dbReference type="NCBI Taxonomy" id="482827"/>
    <lineage>
        <taxon>Bacteria</taxon>
        <taxon>Thermotogati</taxon>
        <taxon>Deinococcota</taxon>
        <taxon>Deinococci</taxon>
        <taxon>Thermales</taxon>
        <taxon>Thermaceae</taxon>
        <taxon>Thermus</taxon>
    </lineage>
</organism>